<dbReference type="Gene3D" id="3.60.10.10">
    <property type="entry name" value="Endonuclease/exonuclease/phosphatase"/>
    <property type="match status" value="1"/>
</dbReference>
<dbReference type="SUPFAM" id="SSF56219">
    <property type="entry name" value="DNase I-like"/>
    <property type="match status" value="1"/>
</dbReference>
<evidence type="ECO:0000313" key="2">
    <source>
        <dbReference type="Proteomes" id="UP000015103"/>
    </source>
</evidence>
<keyword evidence="2" id="KW-1185">Reference proteome</keyword>
<accession>T1IFI0</accession>
<dbReference type="InParanoid" id="T1IFI0"/>
<protein>
    <recommendedName>
        <fullName evidence="3">Endonuclease/exonuclease/phosphatase domain-containing protein</fullName>
    </recommendedName>
</protein>
<evidence type="ECO:0008006" key="3">
    <source>
        <dbReference type="Google" id="ProtNLM"/>
    </source>
</evidence>
<dbReference type="EMBL" id="ACPB03005798">
    <property type="status" value="NOT_ANNOTATED_CDS"/>
    <property type="molecule type" value="Genomic_DNA"/>
</dbReference>
<dbReference type="InterPro" id="IPR036691">
    <property type="entry name" value="Endo/exonu/phosph_ase_sf"/>
</dbReference>
<dbReference type="EnsemblMetazoa" id="RPRC015049-RA">
    <property type="protein sequence ID" value="RPRC015049-PA"/>
    <property type="gene ID" value="RPRC015049"/>
</dbReference>
<reference evidence="1" key="1">
    <citation type="submission" date="2015-05" db="UniProtKB">
        <authorList>
            <consortium name="EnsemblMetazoa"/>
        </authorList>
    </citation>
    <scope>IDENTIFICATION</scope>
</reference>
<evidence type="ECO:0000313" key="1">
    <source>
        <dbReference type="EnsemblMetazoa" id="RPRC015049-PA"/>
    </source>
</evidence>
<sequence length="133" mass="14752">MGDFNCRIGTEDTVEEQVFLNSTLEYPRTSLDKVLNKRGKVLLEMMENLNLEVCNGRTKSDRPGSFTFMSPVGKSVIDLALVNVLGVEVVEDLAVTSLCDFTDHEALLLEVNCWNTGITRSVEGNVADSRDSY</sequence>
<dbReference type="Proteomes" id="UP000015103">
    <property type="component" value="Unassembled WGS sequence"/>
</dbReference>
<proteinExistence type="predicted"/>
<dbReference type="AlphaFoldDB" id="T1IFI0"/>
<organism evidence="1 2">
    <name type="scientific">Rhodnius prolixus</name>
    <name type="common">Triatomid bug</name>
    <dbReference type="NCBI Taxonomy" id="13249"/>
    <lineage>
        <taxon>Eukaryota</taxon>
        <taxon>Metazoa</taxon>
        <taxon>Ecdysozoa</taxon>
        <taxon>Arthropoda</taxon>
        <taxon>Hexapoda</taxon>
        <taxon>Insecta</taxon>
        <taxon>Pterygota</taxon>
        <taxon>Neoptera</taxon>
        <taxon>Paraneoptera</taxon>
        <taxon>Hemiptera</taxon>
        <taxon>Heteroptera</taxon>
        <taxon>Panheteroptera</taxon>
        <taxon>Cimicomorpha</taxon>
        <taxon>Reduviidae</taxon>
        <taxon>Triatominae</taxon>
        <taxon>Rhodnius</taxon>
    </lineage>
</organism>
<dbReference type="VEuPathDB" id="VectorBase:RPRC015049"/>
<dbReference type="HOGENOM" id="CLU_157498_0_0_1"/>
<name>T1IFI0_RHOPR</name>